<feature type="transmembrane region" description="Helical" evidence="6">
    <location>
        <begin position="15"/>
        <end position="33"/>
    </location>
</feature>
<keyword evidence="3 6" id="KW-1133">Transmembrane helix</keyword>
<feature type="transmembrane region" description="Helical" evidence="6">
    <location>
        <begin position="60"/>
        <end position="79"/>
    </location>
</feature>
<sequence length="139" mass="16022">MAKSDGYSYFRRSSLFWMVTVTISLSFYTWTVFWPQDVPYGSLGPLGALAKHLVDNHYPVLYYGWFLTWAIHLFEALFALKICRSVLISMWCVCVCVCSDKGIDSTSTRLLWFAQTFLFGFASLGLLLKYKPDGRSKRQ</sequence>
<accession>A0A498MQ77</accession>
<evidence type="ECO:0000256" key="3">
    <source>
        <dbReference type="ARBA" id="ARBA00022989"/>
    </source>
</evidence>
<protein>
    <recommendedName>
        <fullName evidence="5">Transmembrane protein 254</fullName>
    </recommendedName>
</protein>
<evidence type="ECO:0000313" key="7">
    <source>
        <dbReference type="EMBL" id="RXN21792.1"/>
    </source>
</evidence>
<proteinExistence type="predicted"/>
<evidence type="ECO:0000313" key="8">
    <source>
        <dbReference type="Proteomes" id="UP000290572"/>
    </source>
</evidence>
<dbReference type="Pfam" id="PF14934">
    <property type="entry name" value="TMEM254"/>
    <property type="match status" value="2"/>
</dbReference>
<comment type="subcellular location">
    <subcellularLocation>
        <location evidence="1">Membrane</location>
        <topology evidence="1">Multi-pass membrane protein</topology>
    </subcellularLocation>
</comment>
<dbReference type="InterPro" id="IPR028110">
    <property type="entry name" value="TMEM254"/>
</dbReference>
<evidence type="ECO:0000256" key="2">
    <source>
        <dbReference type="ARBA" id="ARBA00022692"/>
    </source>
</evidence>
<feature type="transmembrane region" description="Helical" evidence="6">
    <location>
        <begin position="109"/>
        <end position="128"/>
    </location>
</feature>
<dbReference type="AlphaFoldDB" id="A0A498MQ77"/>
<reference evidence="7 8" key="1">
    <citation type="submission" date="2018-03" db="EMBL/GenBank/DDBJ databases">
        <title>Draft genome sequence of Rohu Carp (Labeo rohita).</title>
        <authorList>
            <person name="Das P."/>
            <person name="Kushwaha B."/>
            <person name="Joshi C.G."/>
            <person name="Kumar D."/>
            <person name="Nagpure N.S."/>
            <person name="Sahoo L."/>
            <person name="Das S.P."/>
            <person name="Bit A."/>
            <person name="Patnaik S."/>
            <person name="Meher P.K."/>
            <person name="Jayasankar P."/>
            <person name="Koringa P.G."/>
            <person name="Patel N.V."/>
            <person name="Hinsu A.T."/>
            <person name="Kumar R."/>
            <person name="Pandey M."/>
            <person name="Agarwal S."/>
            <person name="Srivastava S."/>
            <person name="Singh M."/>
            <person name="Iquebal M.A."/>
            <person name="Jaiswal S."/>
            <person name="Angadi U.B."/>
            <person name="Kumar N."/>
            <person name="Raza M."/>
            <person name="Shah T.M."/>
            <person name="Rai A."/>
            <person name="Jena J.K."/>
        </authorList>
    </citation>
    <scope>NUCLEOTIDE SEQUENCE [LARGE SCALE GENOMIC DNA]</scope>
    <source>
        <strain evidence="7">DASCIFA01</strain>
        <tissue evidence="7">Testis</tissue>
    </source>
</reference>
<evidence type="ECO:0000256" key="6">
    <source>
        <dbReference type="SAM" id="Phobius"/>
    </source>
</evidence>
<evidence type="ECO:0000256" key="1">
    <source>
        <dbReference type="ARBA" id="ARBA00004141"/>
    </source>
</evidence>
<evidence type="ECO:0000256" key="4">
    <source>
        <dbReference type="ARBA" id="ARBA00023136"/>
    </source>
</evidence>
<dbReference type="GO" id="GO:0016020">
    <property type="term" value="C:membrane"/>
    <property type="evidence" value="ECO:0007669"/>
    <property type="project" value="UniProtKB-SubCell"/>
</dbReference>
<evidence type="ECO:0000256" key="5">
    <source>
        <dbReference type="ARBA" id="ARBA00034834"/>
    </source>
</evidence>
<dbReference type="EMBL" id="QBIY01012608">
    <property type="protein sequence ID" value="RXN21792.1"/>
    <property type="molecule type" value="Genomic_DNA"/>
</dbReference>
<keyword evidence="2 6" id="KW-0812">Transmembrane</keyword>
<keyword evidence="4 6" id="KW-0472">Membrane</keyword>
<keyword evidence="8" id="KW-1185">Reference proteome</keyword>
<organism evidence="7 8">
    <name type="scientific">Labeo rohita</name>
    <name type="common">Indian major carp</name>
    <name type="synonym">Cyprinus rohita</name>
    <dbReference type="NCBI Taxonomy" id="84645"/>
    <lineage>
        <taxon>Eukaryota</taxon>
        <taxon>Metazoa</taxon>
        <taxon>Chordata</taxon>
        <taxon>Craniata</taxon>
        <taxon>Vertebrata</taxon>
        <taxon>Euteleostomi</taxon>
        <taxon>Actinopterygii</taxon>
        <taxon>Neopterygii</taxon>
        <taxon>Teleostei</taxon>
        <taxon>Ostariophysi</taxon>
        <taxon>Cypriniformes</taxon>
        <taxon>Cyprinidae</taxon>
        <taxon>Labeoninae</taxon>
        <taxon>Labeonini</taxon>
        <taxon>Labeo</taxon>
    </lineage>
</organism>
<dbReference type="PANTHER" id="PTHR34104:SF3">
    <property type="entry name" value="TRANSMEMBRANE PROTEIN 254"/>
    <property type="match status" value="1"/>
</dbReference>
<comment type="caution">
    <text evidence="7">The sequence shown here is derived from an EMBL/GenBank/DDBJ whole genome shotgun (WGS) entry which is preliminary data.</text>
</comment>
<dbReference type="Proteomes" id="UP000290572">
    <property type="component" value="Unassembled WGS sequence"/>
</dbReference>
<gene>
    <name evidence="7" type="ORF">ROHU_036777</name>
</gene>
<dbReference type="PANTHER" id="PTHR34104">
    <property type="entry name" value="TRANSMEMBRANE PROTEIN 254"/>
    <property type="match status" value="1"/>
</dbReference>
<name>A0A498MQ77_LABRO</name>
<dbReference type="STRING" id="84645.A0A498MQ77"/>